<dbReference type="PANTHER" id="PTHR28259:SF1">
    <property type="entry name" value="FLUORIDE EXPORT PROTEIN 1-RELATED"/>
    <property type="match status" value="1"/>
</dbReference>
<keyword evidence="3" id="KW-0997">Cell inner membrane</keyword>
<organism evidence="12 13">
    <name type="scientific">Verrucomicrobia subdivision 6 bacterium BACL9 MAG-120507-bin52</name>
    <dbReference type="NCBI Taxonomy" id="1655590"/>
    <lineage>
        <taxon>Bacteria</taxon>
        <taxon>Pseudomonadati</taxon>
        <taxon>Verrucomicrobiota</taxon>
        <taxon>Verrucomicrobiia</taxon>
        <taxon>Verrucomicrobiales</taxon>
        <taxon>Verrucomicrobia subdivision 6</taxon>
    </lineage>
</organism>
<dbReference type="EMBL" id="LIBO01000114">
    <property type="protein sequence ID" value="KRO62198.1"/>
    <property type="molecule type" value="Genomic_DNA"/>
</dbReference>
<evidence type="ECO:0000256" key="4">
    <source>
        <dbReference type="ARBA" id="ARBA00022692"/>
    </source>
</evidence>
<reference evidence="12 13" key="1">
    <citation type="submission" date="2015-10" db="EMBL/GenBank/DDBJ databases">
        <title>Metagenome-Assembled Genomes uncover a global brackish microbiome.</title>
        <authorList>
            <person name="Hugerth L.W."/>
            <person name="Larsson J."/>
            <person name="Alneberg J."/>
            <person name="Lindh M.V."/>
            <person name="Legrand C."/>
            <person name="Pinhassi J."/>
            <person name="Andersson A.F."/>
        </authorList>
    </citation>
    <scope>NUCLEOTIDE SEQUENCE [LARGE SCALE GENOMIC DNA]</scope>
    <source>
        <strain evidence="12">BACL18 MAG-120507-bin52</strain>
    </source>
</reference>
<keyword evidence="8 11" id="KW-0407">Ion channel</keyword>
<comment type="similarity">
    <text evidence="9 11">Belongs to the fluoride channel Fluc/FEX (TC 1.A.43) family.</text>
</comment>
<dbReference type="NCBIfam" id="TIGR00494">
    <property type="entry name" value="crcB"/>
    <property type="match status" value="1"/>
</dbReference>
<feature type="binding site" evidence="11">
    <location>
        <position position="81"/>
    </location>
    <ligand>
        <name>Na(+)</name>
        <dbReference type="ChEBI" id="CHEBI:29101"/>
        <note>structural</note>
    </ligand>
</feature>
<evidence type="ECO:0000256" key="1">
    <source>
        <dbReference type="ARBA" id="ARBA00004651"/>
    </source>
</evidence>
<evidence type="ECO:0000256" key="9">
    <source>
        <dbReference type="ARBA" id="ARBA00035120"/>
    </source>
</evidence>
<dbReference type="GO" id="GO:0005886">
    <property type="term" value="C:plasma membrane"/>
    <property type="evidence" value="ECO:0007669"/>
    <property type="project" value="UniProtKB-SubCell"/>
</dbReference>
<dbReference type="PANTHER" id="PTHR28259">
    <property type="entry name" value="FLUORIDE EXPORT PROTEIN 1-RELATED"/>
    <property type="match status" value="1"/>
</dbReference>
<feature type="transmembrane region" description="Helical" evidence="11">
    <location>
        <begin position="41"/>
        <end position="61"/>
    </location>
</feature>
<keyword evidence="11" id="KW-0915">Sodium</keyword>
<evidence type="ECO:0000313" key="12">
    <source>
        <dbReference type="EMBL" id="KRO62198.1"/>
    </source>
</evidence>
<dbReference type="HAMAP" id="MF_00454">
    <property type="entry name" value="FluC"/>
    <property type="match status" value="1"/>
</dbReference>
<keyword evidence="2 11" id="KW-1003">Cell membrane</keyword>
<feature type="transmembrane region" description="Helical" evidence="11">
    <location>
        <begin position="6"/>
        <end position="29"/>
    </location>
</feature>
<keyword evidence="6 11" id="KW-0406">Ion transport</keyword>
<evidence type="ECO:0000256" key="7">
    <source>
        <dbReference type="ARBA" id="ARBA00023136"/>
    </source>
</evidence>
<gene>
    <name evidence="11" type="primary">fluC</name>
    <name evidence="11" type="synonym">crcB</name>
    <name evidence="12" type="ORF">ABR82_05075</name>
</gene>
<comment type="subcellular location">
    <subcellularLocation>
        <location evidence="1 11">Cell membrane</location>
        <topology evidence="1 11">Multi-pass membrane protein</topology>
    </subcellularLocation>
</comment>
<protein>
    <recommendedName>
        <fullName evidence="11">Fluoride-specific ion channel FluC</fullName>
    </recommendedName>
</protein>
<name>A0A0R2RIF2_9BACT</name>
<keyword evidence="5 11" id="KW-1133">Transmembrane helix</keyword>
<evidence type="ECO:0000256" key="11">
    <source>
        <dbReference type="HAMAP-Rule" id="MF_00454"/>
    </source>
</evidence>
<feature type="binding site" evidence="11">
    <location>
        <position position="84"/>
    </location>
    <ligand>
        <name>Na(+)</name>
        <dbReference type="ChEBI" id="CHEBI:29101"/>
        <note>structural</note>
    </ligand>
</feature>
<evidence type="ECO:0000256" key="3">
    <source>
        <dbReference type="ARBA" id="ARBA00022519"/>
    </source>
</evidence>
<dbReference type="InterPro" id="IPR003691">
    <property type="entry name" value="FluC"/>
</dbReference>
<evidence type="ECO:0000256" key="6">
    <source>
        <dbReference type="ARBA" id="ARBA00023065"/>
    </source>
</evidence>
<keyword evidence="4 11" id="KW-0812">Transmembrane</keyword>
<feature type="transmembrane region" description="Helical" evidence="11">
    <location>
        <begin position="106"/>
        <end position="124"/>
    </location>
</feature>
<dbReference type="GO" id="GO:0140114">
    <property type="term" value="P:cellular detoxification of fluoride"/>
    <property type="evidence" value="ECO:0007669"/>
    <property type="project" value="UniProtKB-UniRule"/>
</dbReference>
<comment type="catalytic activity">
    <reaction evidence="10">
        <text>fluoride(in) = fluoride(out)</text>
        <dbReference type="Rhea" id="RHEA:76159"/>
        <dbReference type="ChEBI" id="CHEBI:17051"/>
    </reaction>
    <physiologicalReaction direction="left-to-right" evidence="10">
        <dbReference type="Rhea" id="RHEA:76160"/>
    </physiologicalReaction>
</comment>
<feature type="transmembrane region" description="Helical" evidence="11">
    <location>
        <begin position="73"/>
        <end position="97"/>
    </location>
</feature>
<dbReference type="GO" id="GO:0062054">
    <property type="term" value="F:fluoride channel activity"/>
    <property type="evidence" value="ECO:0007669"/>
    <property type="project" value="UniProtKB-UniRule"/>
</dbReference>
<dbReference type="AlphaFoldDB" id="A0A0R2RIF2"/>
<proteinExistence type="inferred from homology"/>
<keyword evidence="11" id="KW-0813">Transport</keyword>
<comment type="activity regulation">
    <text evidence="11">Na(+) is not transported, but it plays an essential structural role and its presence is essential for fluoride channel function.</text>
</comment>
<evidence type="ECO:0000256" key="8">
    <source>
        <dbReference type="ARBA" id="ARBA00023303"/>
    </source>
</evidence>
<comment type="function">
    <text evidence="11">Fluoride-specific ion channel. Important for reducing fluoride concentration in the cell, thus reducing its toxicity.</text>
</comment>
<keyword evidence="7 11" id="KW-0472">Membrane</keyword>
<dbReference type="Pfam" id="PF02537">
    <property type="entry name" value="CRCB"/>
    <property type="match status" value="1"/>
</dbReference>
<comment type="caution">
    <text evidence="12">The sequence shown here is derived from an EMBL/GenBank/DDBJ whole genome shotgun (WGS) entry which is preliminary data.</text>
</comment>
<dbReference type="GO" id="GO:0046872">
    <property type="term" value="F:metal ion binding"/>
    <property type="evidence" value="ECO:0007669"/>
    <property type="project" value="UniProtKB-KW"/>
</dbReference>
<dbReference type="Proteomes" id="UP000051269">
    <property type="component" value="Unassembled WGS sequence"/>
</dbReference>
<keyword evidence="11" id="KW-0479">Metal-binding</keyword>
<evidence type="ECO:0000313" key="13">
    <source>
        <dbReference type="Proteomes" id="UP000051269"/>
    </source>
</evidence>
<evidence type="ECO:0000256" key="2">
    <source>
        <dbReference type="ARBA" id="ARBA00022475"/>
    </source>
</evidence>
<sequence>MTSNLIGHAVAAAIGGGLGSLVRFGVAAWTLHHYPNLKLPLATLSVNLVGCFVIGLIFGWIPDRTLFGLHLRYFIITGLLGGFTTFSAFSIETLLLFRRGEDWSAWVYLLASVAGGLLLAWLGMKISLALSS</sequence>
<accession>A0A0R2RIF2</accession>
<evidence type="ECO:0000256" key="5">
    <source>
        <dbReference type="ARBA" id="ARBA00022989"/>
    </source>
</evidence>
<evidence type="ECO:0000256" key="10">
    <source>
        <dbReference type="ARBA" id="ARBA00035585"/>
    </source>
</evidence>